<evidence type="ECO:0000313" key="3">
    <source>
        <dbReference type="EMBL" id="GAA4762776.1"/>
    </source>
</evidence>
<keyword evidence="1" id="KW-0472">Membrane</keyword>
<gene>
    <name evidence="3" type="ORF">GCM10023230_10180</name>
</gene>
<dbReference type="Proteomes" id="UP001500141">
    <property type="component" value="Unassembled WGS sequence"/>
</dbReference>
<dbReference type="RefSeq" id="WP_264543822.1">
    <property type="nucleotide sequence ID" value="NZ_CP085725.1"/>
</dbReference>
<feature type="signal peptide" evidence="2">
    <location>
        <begin position="1"/>
        <end position="25"/>
    </location>
</feature>
<dbReference type="EMBL" id="BAABIP010000007">
    <property type="protein sequence ID" value="GAA4762776.1"/>
    <property type="molecule type" value="Genomic_DNA"/>
</dbReference>
<evidence type="ECO:0000313" key="4">
    <source>
        <dbReference type="Proteomes" id="UP001500141"/>
    </source>
</evidence>
<name>A0ABP8ZRJ8_9FLAO</name>
<evidence type="ECO:0000256" key="2">
    <source>
        <dbReference type="SAM" id="SignalP"/>
    </source>
</evidence>
<proteinExistence type="predicted"/>
<keyword evidence="2" id="KW-0732">Signal</keyword>
<reference evidence="4" key="1">
    <citation type="journal article" date="2019" name="Int. J. Syst. Evol. Microbiol.">
        <title>The Global Catalogue of Microorganisms (GCM) 10K type strain sequencing project: providing services to taxonomists for standard genome sequencing and annotation.</title>
        <authorList>
            <consortium name="The Broad Institute Genomics Platform"/>
            <consortium name="The Broad Institute Genome Sequencing Center for Infectious Disease"/>
            <person name="Wu L."/>
            <person name="Ma J."/>
        </authorList>
    </citation>
    <scope>NUCLEOTIDE SEQUENCE [LARGE SCALE GENOMIC DNA]</scope>
    <source>
        <strain evidence="4">JCM 18198</strain>
    </source>
</reference>
<sequence length="67" mass="7114">MRMFPKNTCLLVLTTFVSGSLCAQSAPPPPPTPVGPGFPINENLVFLAVAGILMAVYFFKGKKSTAK</sequence>
<keyword evidence="4" id="KW-1185">Reference proteome</keyword>
<keyword evidence="1" id="KW-0812">Transmembrane</keyword>
<accession>A0ABP8ZRJ8</accession>
<evidence type="ECO:0008006" key="5">
    <source>
        <dbReference type="Google" id="ProtNLM"/>
    </source>
</evidence>
<organism evidence="3 4">
    <name type="scientific">Flavobacterium hankyongi</name>
    <dbReference type="NCBI Taxonomy" id="1176532"/>
    <lineage>
        <taxon>Bacteria</taxon>
        <taxon>Pseudomonadati</taxon>
        <taxon>Bacteroidota</taxon>
        <taxon>Flavobacteriia</taxon>
        <taxon>Flavobacteriales</taxon>
        <taxon>Flavobacteriaceae</taxon>
        <taxon>Flavobacterium</taxon>
    </lineage>
</organism>
<keyword evidence="1" id="KW-1133">Transmembrane helix</keyword>
<comment type="caution">
    <text evidence="3">The sequence shown here is derived from an EMBL/GenBank/DDBJ whole genome shotgun (WGS) entry which is preliminary data.</text>
</comment>
<feature type="transmembrane region" description="Helical" evidence="1">
    <location>
        <begin position="38"/>
        <end position="59"/>
    </location>
</feature>
<evidence type="ECO:0000256" key="1">
    <source>
        <dbReference type="SAM" id="Phobius"/>
    </source>
</evidence>
<feature type="chain" id="PRO_5046025767" description="Signal peptidase" evidence="2">
    <location>
        <begin position="26"/>
        <end position="67"/>
    </location>
</feature>
<protein>
    <recommendedName>
        <fullName evidence="5">Signal peptidase</fullName>
    </recommendedName>
</protein>